<name>A0A512H7B1_9PROT</name>
<feature type="domain" description="CheW-like" evidence="5">
    <location>
        <begin position="50"/>
        <end position="191"/>
    </location>
</feature>
<evidence type="ECO:0000256" key="3">
    <source>
        <dbReference type="ARBA" id="ARBA00022490"/>
    </source>
</evidence>
<feature type="compositionally biased region" description="Basic and acidic residues" evidence="4">
    <location>
        <begin position="211"/>
        <end position="220"/>
    </location>
</feature>
<accession>A0A512H7B1</accession>
<dbReference type="PANTHER" id="PTHR22617">
    <property type="entry name" value="CHEMOTAXIS SENSOR HISTIDINE KINASE-RELATED"/>
    <property type="match status" value="1"/>
</dbReference>
<evidence type="ECO:0000256" key="4">
    <source>
        <dbReference type="SAM" id="MobiDB-lite"/>
    </source>
</evidence>
<dbReference type="Gene3D" id="2.30.30.40">
    <property type="entry name" value="SH3 Domains"/>
    <property type="match status" value="3"/>
</dbReference>
<keyword evidence="3" id="KW-0963">Cytoplasm</keyword>
<sequence>MSDHPQERPPEPSIEAVPVPGVPQPAGPLPPEGARVGVGASGTKEESDEIRQFVIFHVADEMVAVPLSEVQEIIRLPDMVCLPLSPAALEGLANLRGSVLPVIRLRRVFGLGDVDHDDATRVVVLDQGRPVGLVVDKVANVVSVEASRIEPARALGQSIDTDLLTGIIKGRDGQSMVMIFDGGKVVRHALAGAGGGGGHGFGASVSGLHTDGTESHRQDDGNDDESQLVSFVVAGQEYALPIERVQEIVQFPPAIAEVPNTPSHVLGVMTLRNRLLPLVSLRDLFGLPAQAFSEATKIVVVSQGTSRGGAVGLVTDAVKEVLRVGRSVIDPMPPLLAQRGSLSEIDAICRLSQGQRLVSILSATRLFDGRDIPDPSADLAQEGQPMIDDKGSDRLGADDDEEQVVVFRLMNEEYGVPIGSVQEIVRVPEELTRVPKTPDFIEGVVNLRGVVLPVVDQRRRFGLPPMPRNDRQRIMVYTIRGVRTGFIVDAVSEVMRLPAAFIGPAPALSDEQQRLIRRVANIDHQRRMILLLDVDQLLDVRELAAVGDV</sequence>
<dbReference type="GO" id="GO:0007165">
    <property type="term" value="P:signal transduction"/>
    <property type="evidence" value="ECO:0007669"/>
    <property type="project" value="InterPro"/>
</dbReference>
<comment type="subcellular location">
    <subcellularLocation>
        <location evidence="1">Cytoplasm</location>
    </subcellularLocation>
</comment>
<evidence type="ECO:0000313" key="7">
    <source>
        <dbReference type="Proteomes" id="UP000321567"/>
    </source>
</evidence>
<reference evidence="6 7" key="1">
    <citation type="submission" date="2019-07" db="EMBL/GenBank/DDBJ databases">
        <title>Whole genome shotgun sequence of Rhodospirillum oryzae NBRC 107573.</title>
        <authorList>
            <person name="Hosoyama A."/>
            <person name="Uohara A."/>
            <person name="Ohji S."/>
            <person name="Ichikawa N."/>
        </authorList>
    </citation>
    <scope>NUCLEOTIDE SEQUENCE [LARGE SCALE GENOMIC DNA]</scope>
    <source>
        <strain evidence="6 7">NBRC 107573</strain>
    </source>
</reference>
<proteinExistence type="predicted"/>
<evidence type="ECO:0000256" key="2">
    <source>
        <dbReference type="ARBA" id="ARBA00021483"/>
    </source>
</evidence>
<dbReference type="PROSITE" id="PS50851">
    <property type="entry name" value="CHEW"/>
    <property type="match status" value="3"/>
</dbReference>
<dbReference type="OrthoDB" id="3291462at2"/>
<evidence type="ECO:0000259" key="5">
    <source>
        <dbReference type="PROSITE" id="PS50851"/>
    </source>
</evidence>
<dbReference type="GO" id="GO:0006935">
    <property type="term" value="P:chemotaxis"/>
    <property type="evidence" value="ECO:0007669"/>
    <property type="project" value="InterPro"/>
</dbReference>
<dbReference type="InterPro" id="IPR002545">
    <property type="entry name" value="CheW-lke_dom"/>
</dbReference>
<feature type="compositionally biased region" description="Pro residues" evidence="4">
    <location>
        <begin position="20"/>
        <end position="31"/>
    </location>
</feature>
<dbReference type="AlphaFoldDB" id="A0A512H7B1"/>
<feature type="domain" description="CheW-like" evidence="5">
    <location>
        <begin position="225"/>
        <end position="372"/>
    </location>
</feature>
<dbReference type="GO" id="GO:0005829">
    <property type="term" value="C:cytosol"/>
    <property type="evidence" value="ECO:0007669"/>
    <property type="project" value="TreeGrafter"/>
</dbReference>
<dbReference type="Proteomes" id="UP000321567">
    <property type="component" value="Unassembled WGS sequence"/>
</dbReference>
<dbReference type="SMART" id="SM00260">
    <property type="entry name" value="CheW"/>
    <property type="match status" value="3"/>
</dbReference>
<dbReference type="EMBL" id="BJZO01000033">
    <property type="protein sequence ID" value="GEO81342.1"/>
    <property type="molecule type" value="Genomic_DNA"/>
</dbReference>
<keyword evidence="7" id="KW-1185">Reference proteome</keyword>
<dbReference type="InterPro" id="IPR039315">
    <property type="entry name" value="CheW"/>
</dbReference>
<evidence type="ECO:0000313" key="6">
    <source>
        <dbReference type="EMBL" id="GEO81342.1"/>
    </source>
</evidence>
<feature type="region of interest" description="Disordered" evidence="4">
    <location>
        <begin position="374"/>
        <end position="395"/>
    </location>
</feature>
<dbReference type="InterPro" id="IPR036061">
    <property type="entry name" value="CheW-like_dom_sf"/>
</dbReference>
<feature type="region of interest" description="Disordered" evidence="4">
    <location>
        <begin position="202"/>
        <end position="223"/>
    </location>
</feature>
<feature type="compositionally biased region" description="Basic and acidic residues" evidence="4">
    <location>
        <begin position="1"/>
        <end position="10"/>
    </location>
</feature>
<dbReference type="PANTHER" id="PTHR22617:SF45">
    <property type="entry name" value="CHEMOTAXIS PROTEIN CHEW"/>
    <property type="match status" value="1"/>
</dbReference>
<dbReference type="RefSeq" id="WP_147163380.1">
    <property type="nucleotide sequence ID" value="NZ_BJZO01000033.1"/>
</dbReference>
<protein>
    <recommendedName>
        <fullName evidence="2">Chemotaxis protein CheW</fullName>
    </recommendedName>
</protein>
<dbReference type="Pfam" id="PF01584">
    <property type="entry name" value="CheW"/>
    <property type="match status" value="3"/>
</dbReference>
<dbReference type="SUPFAM" id="SSF50341">
    <property type="entry name" value="CheW-like"/>
    <property type="match status" value="3"/>
</dbReference>
<comment type="caution">
    <text evidence="6">The sequence shown here is derived from an EMBL/GenBank/DDBJ whole genome shotgun (WGS) entry which is preliminary data.</text>
</comment>
<feature type="region of interest" description="Disordered" evidence="4">
    <location>
        <begin position="1"/>
        <end position="43"/>
    </location>
</feature>
<feature type="domain" description="CheW-like" evidence="5">
    <location>
        <begin position="401"/>
        <end position="543"/>
    </location>
</feature>
<evidence type="ECO:0000256" key="1">
    <source>
        <dbReference type="ARBA" id="ARBA00004496"/>
    </source>
</evidence>
<dbReference type="Gene3D" id="2.40.50.180">
    <property type="entry name" value="CheA-289, Domain 4"/>
    <property type="match status" value="3"/>
</dbReference>
<organism evidence="6 7">
    <name type="scientific">Pararhodospirillum oryzae</name>
    <dbReference type="NCBI Taxonomy" id="478448"/>
    <lineage>
        <taxon>Bacteria</taxon>
        <taxon>Pseudomonadati</taxon>
        <taxon>Pseudomonadota</taxon>
        <taxon>Alphaproteobacteria</taxon>
        <taxon>Rhodospirillales</taxon>
        <taxon>Rhodospirillaceae</taxon>
        <taxon>Pararhodospirillum</taxon>
    </lineage>
</organism>
<gene>
    <name evidence="6" type="ORF">ROR02_14730</name>
</gene>